<evidence type="ECO:0000259" key="8">
    <source>
        <dbReference type="Pfam" id="PF17917"/>
    </source>
</evidence>
<dbReference type="GO" id="GO:0004519">
    <property type="term" value="F:endonuclease activity"/>
    <property type="evidence" value="ECO:0007669"/>
    <property type="project" value="UniProtKB-KW"/>
</dbReference>
<dbReference type="AlphaFoldDB" id="A0A1U7YPR7"/>
<dbReference type="Pfam" id="PF17921">
    <property type="entry name" value="Integrase_H2C2"/>
    <property type="match status" value="1"/>
</dbReference>
<organism evidence="10 11">
    <name type="scientific">Nicotiana sylvestris</name>
    <name type="common">Wood tobacco</name>
    <name type="synonym">South American tobacco</name>
    <dbReference type="NCBI Taxonomy" id="4096"/>
    <lineage>
        <taxon>Eukaryota</taxon>
        <taxon>Viridiplantae</taxon>
        <taxon>Streptophyta</taxon>
        <taxon>Embryophyta</taxon>
        <taxon>Tracheophyta</taxon>
        <taxon>Spermatophyta</taxon>
        <taxon>Magnoliopsida</taxon>
        <taxon>eudicotyledons</taxon>
        <taxon>Gunneridae</taxon>
        <taxon>Pentapetalae</taxon>
        <taxon>asterids</taxon>
        <taxon>lamiids</taxon>
        <taxon>Solanales</taxon>
        <taxon>Solanaceae</taxon>
        <taxon>Nicotianoideae</taxon>
        <taxon>Nicotianeae</taxon>
        <taxon>Nicotiana</taxon>
    </lineage>
</organism>
<keyword evidence="2" id="KW-0548">Nucleotidyltransferase</keyword>
<reference evidence="10" key="1">
    <citation type="journal article" date="2013" name="Genome Biol.">
        <title>Reference genomes and transcriptomes of Nicotiana sylvestris and Nicotiana tomentosiformis.</title>
        <authorList>
            <person name="Sierro N."/>
            <person name="Battey J.N."/>
            <person name="Ouadi S."/>
            <person name="Bovet L."/>
            <person name="Goepfert S."/>
            <person name="Bakaher N."/>
            <person name="Peitsch M.C."/>
            <person name="Ivanov N.V."/>
        </authorList>
    </citation>
    <scope>NUCLEOTIDE SEQUENCE [LARGE SCALE GENOMIC DNA]</scope>
</reference>
<keyword evidence="5" id="KW-0378">Hydrolase</keyword>
<evidence type="ECO:0000313" key="10">
    <source>
        <dbReference type="Proteomes" id="UP000189701"/>
    </source>
</evidence>
<protein>
    <submittedName>
        <fullName evidence="11">Uncharacterized protein LOC104246665</fullName>
    </submittedName>
</protein>
<evidence type="ECO:0000313" key="11">
    <source>
        <dbReference type="RefSeq" id="XP_009800830.1"/>
    </source>
</evidence>
<keyword evidence="1" id="KW-0808">Transferase</keyword>
<evidence type="ECO:0000256" key="5">
    <source>
        <dbReference type="ARBA" id="ARBA00022801"/>
    </source>
</evidence>
<evidence type="ECO:0000256" key="6">
    <source>
        <dbReference type="ARBA" id="ARBA00022918"/>
    </source>
</evidence>
<feature type="region of interest" description="Disordered" evidence="7">
    <location>
        <begin position="1"/>
        <end position="21"/>
    </location>
</feature>
<accession>A0A1U7YPR7</accession>
<keyword evidence="3" id="KW-0540">Nuclease</keyword>
<dbReference type="eggNOG" id="KOG0017">
    <property type="taxonomic scope" value="Eukaryota"/>
</dbReference>
<dbReference type="InterPro" id="IPR041588">
    <property type="entry name" value="Integrase_H2C2"/>
</dbReference>
<name>A0A1U7YPR7_NICSY</name>
<feature type="domain" description="Reverse transcriptase RNase H-like" evidence="8">
    <location>
        <begin position="60"/>
        <end position="103"/>
    </location>
</feature>
<dbReference type="Gene3D" id="1.10.340.70">
    <property type="match status" value="1"/>
</dbReference>
<evidence type="ECO:0000256" key="3">
    <source>
        <dbReference type="ARBA" id="ARBA00022722"/>
    </source>
</evidence>
<keyword evidence="10" id="KW-1185">Reference proteome</keyword>
<sequence length="228" mass="25405">MVPTPVALPPTQPARDGGQAARGGVQVIRGGGHPVRGLPRGGRRSGGAQPYFYAFPARSELKFREKNYLVHDLELIAIVEAMRIWRCYPYGVPCDVYTSESPVPVQVERPQFAATEMSSLLESIKARQIDDPHLLVLKDTVQQGGAKKVVIGDDGVMQLQGQICVPNIDGLRELILEKAHNSPYSIHPGVTKMYHDLKQHYWWQIMKKVKYEHQKSGGLTQRLESASL</sequence>
<dbReference type="GO" id="GO:0016787">
    <property type="term" value="F:hydrolase activity"/>
    <property type="evidence" value="ECO:0007669"/>
    <property type="project" value="UniProtKB-KW"/>
</dbReference>
<feature type="compositionally biased region" description="Pro residues" evidence="7">
    <location>
        <begin position="1"/>
        <end position="12"/>
    </location>
</feature>
<dbReference type="InterPro" id="IPR041373">
    <property type="entry name" value="RT_RNaseH"/>
</dbReference>
<evidence type="ECO:0000256" key="7">
    <source>
        <dbReference type="SAM" id="MobiDB-lite"/>
    </source>
</evidence>
<gene>
    <name evidence="11" type="primary">LOC104246665</name>
</gene>
<keyword evidence="6" id="KW-0695">RNA-directed DNA polymerase</keyword>
<dbReference type="RefSeq" id="XP_009800830.1">
    <property type="nucleotide sequence ID" value="XM_009802528.1"/>
</dbReference>
<proteinExistence type="predicted"/>
<dbReference type="Proteomes" id="UP000189701">
    <property type="component" value="Unplaced"/>
</dbReference>
<evidence type="ECO:0000256" key="4">
    <source>
        <dbReference type="ARBA" id="ARBA00022759"/>
    </source>
</evidence>
<evidence type="ECO:0000256" key="2">
    <source>
        <dbReference type="ARBA" id="ARBA00022695"/>
    </source>
</evidence>
<feature type="domain" description="Integrase zinc-binding" evidence="9">
    <location>
        <begin position="171"/>
        <end position="208"/>
    </location>
</feature>
<reference evidence="11" key="2">
    <citation type="submission" date="2025-08" db="UniProtKB">
        <authorList>
            <consortium name="RefSeq"/>
        </authorList>
    </citation>
    <scope>IDENTIFICATION</scope>
    <source>
        <tissue evidence="11">Leaf</tissue>
    </source>
</reference>
<dbReference type="Pfam" id="PF17917">
    <property type="entry name" value="RT_RNaseH"/>
    <property type="match status" value="1"/>
</dbReference>
<keyword evidence="4" id="KW-0255">Endonuclease</keyword>
<evidence type="ECO:0000256" key="1">
    <source>
        <dbReference type="ARBA" id="ARBA00022679"/>
    </source>
</evidence>
<evidence type="ECO:0000259" key="9">
    <source>
        <dbReference type="Pfam" id="PF17921"/>
    </source>
</evidence>
<dbReference type="GO" id="GO:0003964">
    <property type="term" value="F:RNA-directed DNA polymerase activity"/>
    <property type="evidence" value="ECO:0007669"/>
    <property type="project" value="UniProtKB-KW"/>
</dbReference>